<organism evidence="1 2">
    <name type="scientific">Candidatus Regiella insecticola</name>
    <dbReference type="NCBI Taxonomy" id="138073"/>
    <lineage>
        <taxon>Bacteria</taxon>
        <taxon>Pseudomonadati</taxon>
        <taxon>Pseudomonadota</taxon>
        <taxon>Gammaproteobacteria</taxon>
        <taxon>Enterobacterales</taxon>
        <taxon>Enterobacteriaceae</taxon>
        <taxon>aphid secondary symbionts</taxon>
        <taxon>Candidatus Regiella</taxon>
    </lineage>
</organism>
<dbReference type="Proteomes" id="UP000504714">
    <property type="component" value="Unassembled WGS sequence"/>
</dbReference>
<evidence type="ECO:0000313" key="2">
    <source>
        <dbReference type="Proteomes" id="UP000504714"/>
    </source>
</evidence>
<evidence type="ECO:0000313" key="1">
    <source>
        <dbReference type="EMBL" id="GFN47163.1"/>
    </source>
</evidence>
<proteinExistence type="predicted"/>
<name>A0A6L2ZQV9_9ENTR</name>
<protein>
    <submittedName>
        <fullName evidence="1">Uncharacterized protein</fullName>
    </submittedName>
</protein>
<gene>
    <name evidence="1" type="ORF">RINTU1_30810</name>
</gene>
<reference evidence="1 2" key="1">
    <citation type="submission" date="2020-06" db="EMBL/GenBank/DDBJ databases">
        <title>The genome sequence of Candidatus Regiella insecticola strain Tut.</title>
        <authorList>
            <person name="Nikoh N."/>
            <person name="Tsuchida T."/>
            <person name="Koga R."/>
            <person name="Oshima K."/>
            <person name="Hattori M."/>
            <person name="Fukatsu T."/>
        </authorList>
    </citation>
    <scope>NUCLEOTIDE SEQUENCE [LARGE SCALE GENOMIC DNA]</scope>
    <source>
        <strain evidence="1 2">Tut</strain>
    </source>
</reference>
<accession>A0A6L2ZQV9</accession>
<dbReference type="AlphaFoldDB" id="A0A6L2ZQV9"/>
<dbReference type="EMBL" id="BLXO01000007">
    <property type="protein sequence ID" value="GFN47163.1"/>
    <property type="molecule type" value="Genomic_DNA"/>
</dbReference>
<sequence>MIALQAHRSNKESIRHKTVTMNDALNSRYLMKLILLANKPEAIHSIRLSILKTEGGLFINPASSRNSLFNHNPLKVDPLLGAAYSKDLAVVMAKKDSLFIDALFEHEAKIKAVLAAFTGIQDGNTLSKTLFNAIQSHLRANNI</sequence>
<comment type="caution">
    <text evidence="1">The sequence shown here is derived from an EMBL/GenBank/DDBJ whole genome shotgun (WGS) entry which is preliminary data.</text>
</comment>